<evidence type="ECO:0000313" key="1">
    <source>
        <dbReference type="EMBL" id="VEB58037.1"/>
    </source>
</evidence>
<name>A0A447U189_SALET</name>
<accession>A0A447U189</accession>
<organism evidence="1 2">
    <name type="scientific">Salmonella enterica I</name>
    <dbReference type="NCBI Taxonomy" id="59201"/>
    <lineage>
        <taxon>Bacteria</taxon>
        <taxon>Pseudomonadati</taxon>
        <taxon>Pseudomonadota</taxon>
        <taxon>Gammaproteobacteria</taxon>
        <taxon>Enterobacterales</taxon>
        <taxon>Enterobacteriaceae</taxon>
        <taxon>Salmonella</taxon>
    </lineage>
</organism>
<reference evidence="1 2" key="1">
    <citation type="submission" date="2018-12" db="EMBL/GenBank/DDBJ databases">
        <authorList>
            <consortium name="Pathogen Informatics"/>
        </authorList>
    </citation>
    <scope>NUCLEOTIDE SEQUENCE [LARGE SCALE GENOMIC DNA]</scope>
    <source>
        <strain evidence="1 2">NCTC6754</strain>
    </source>
</reference>
<dbReference type="AlphaFoldDB" id="A0A447U189"/>
<dbReference type="Proteomes" id="UP000269208">
    <property type="component" value="Chromosome"/>
</dbReference>
<proteinExistence type="predicted"/>
<gene>
    <name evidence="1" type="primary">SBOV20141_2</name>
    <name evidence="1" type="ORF">NCTC6754_05205</name>
</gene>
<evidence type="ECO:0000313" key="2">
    <source>
        <dbReference type="Proteomes" id="UP000269208"/>
    </source>
</evidence>
<sequence>MKAWRHGLPETSTNNYRIALRKYQQYKAHQQIAPRQKSPFTASSDIY</sequence>
<dbReference type="EMBL" id="LR134190">
    <property type="protein sequence ID" value="VEB58037.1"/>
    <property type="molecule type" value="Genomic_DNA"/>
</dbReference>
<protein>
    <submittedName>
        <fullName evidence="1">FliZ protein</fullName>
    </submittedName>
</protein>